<dbReference type="EMBL" id="JADJMH010000006">
    <property type="protein sequence ID" value="MBK7675073.1"/>
    <property type="molecule type" value="Genomic_DNA"/>
</dbReference>
<evidence type="ECO:0000313" key="1">
    <source>
        <dbReference type="EMBL" id="MBK7675073.1"/>
    </source>
</evidence>
<protein>
    <submittedName>
        <fullName evidence="1">Uncharacterized protein</fullName>
    </submittedName>
</protein>
<gene>
    <name evidence="1" type="ORF">IPJ27_10065</name>
</gene>
<proteinExistence type="predicted"/>
<reference evidence="1 2" key="1">
    <citation type="submission" date="2020-10" db="EMBL/GenBank/DDBJ databases">
        <title>Connecting structure to function with the recovery of over 1000 high-quality activated sludge metagenome-assembled genomes encoding full-length rRNA genes using long-read sequencing.</title>
        <authorList>
            <person name="Singleton C.M."/>
            <person name="Petriglieri F."/>
            <person name="Kristensen J.M."/>
            <person name="Kirkegaard R.H."/>
            <person name="Michaelsen T.Y."/>
            <person name="Andersen M.H."/>
            <person name="Karst S.M."/>
            <person name="Dueholm M.S."/>
            <person name="Nielsen P.H."/>
            <person name="Albertsen M."/>
        </authorList>
    </citation>
    <scope>NUCLEOTIDE SEQUENCE [LARGE SCALE GENOMIC DNA]</scope>
    <source>
        <strain evidence="1">EsbW_18-Q3-R4-48_BATAC.285</strain>
    </source>
</reference>
<dbReference type="Proteomes" id="UP000697998">
    <property type="component" value="Unassembled WGS sequence"/>
</dbReference>
<comment type="caution">
    <text evidence="1">The sequence shown here is derived from an EMBL/GenBank/DDBJ whole genome shotgun (WGS) entry which is preliminary data.</text>
</comment>
<accession>A0A935PZ91</accession>
<dbReference type="AlphaFoldDB" id="A0A935PZ91"/>
<evidence type="ECO:0000313" key="2">
    <source>
        <dbReference type="Proteomes" id="UP000697998"/>
    </source>
</evidence>
<name>A0A935PZ91_9PROT</name>
<sequence length="98" mass="10759">MSRAQALCKRLVPMLRDFIVFEDDGGRMTKKMAGCHQFHAVLVAVGETLRAAQFQAILILADQFAHVLAARALAALTDVTRRYILAGRGLASVLFWSA</sequence>
<organism evidence="1 2">
    <name type="scientific">Candidatus Accumulibacter proximus</name>
    <dbReference type="NCBI Taxonomy" id="2954385"/>
    <lineage>
        <taxon>Bacteria</taxon>
        <taxon>Pseudomonadati</taxon>
        <taxon>Pseudomonadota</taxon>
        <taxon>Betaproteobacteria</taxon>
        <taxon>Candidatus Accumulibacter</taxon>
    </lineage>
</organism>